<dbReference type="EMBL" id="BAABKO010000001">
    <property type="protein sequence ID" value="GAA4762773.1"/>
    <property type="molecule type" value="Genomic_DNA"/>
</dbReference>
<sequence>MSPKTLRPILGSSEVRELLTLLNIDTVSELLVELCRYATARPDVWHRLSTDLVPDVYGVCPVHLVVLHPTADVQRCPVAGCRLILGEEGFEYSEDR</sequence>
<reference evidence="2" key="1">
    <citation type="journal article" date="2019" name="Int. J. Syst. Evol. Microbiol.">
        <title>The Global Catalogue of Microorganisms (GCM) 10K type strain sequencing project: providing services to taxonomists for standard genome sequencing and annotation.</title>
        <authorList>
            <consortium name="The Broad Institute Genomics Platform"/>
            <consortium name="The Broad Institute Genome Sequencing Center for Infectious Disease"/>
            <person name="Wu L."/>
            <person name="Ma J."/>
        </authorList>
    </citation>
    <scope>NUCLEOTIDE SEQUENCE [LARGE SCALE GENOMIC DNA]</scope>
    <source>
        <strain evidence="2">JCM 18537</strain>
    </source>
</reference>
<evidence type="ECO:0000313" key="2">
    <source>
        <dbReference type="Proteomes" id="UP001501645"/>
    </source>
</evidence>
<proteinExistence type="predicted"/>
<name>A0ABP8ZRA9_9MICO</name>
<accession>A0ABP8ZRA9</accession>
<dbReference type="RefSeq" id="WP_345434932.1">
    <property type="nucleotide sequence ID" value="NZ_BAABKO010000001.1"/>
</dbReference>
<dbReference type="Proteomes" id="UP001501645">
    <property type="component" value="Unassembled WGS sequence"/>
</dbReference>
<gene>
    <name evidence="1" type="ORF">GCM10023351_01550</name>
</gene>
<organism evidence="1 2">
    <name type="scientific">Microbacterium gilvum</name>
    <dbReference type="NCBI Taxonomy" id="1336204"/>
    <lineage>
        <taxon>Bacteria</taxon>
        <taxon>Bacillati</taxon>
        <taxon>Actinomycetota</taxon>
        <taxon>Actinomycetes</taxon>
        <taxon>Micrococcales</taxon>
        <taxon>Microbacteriaceae</taxon>
        <taxon>Microbacterium</taxon>
    </lineage>
</organism>
<comment type="caution">
    <text evidence="1">The sequence shown here is derived from an EMBL/GenBank/DDBJ whole genome shotgun (WGS) entry which is preliminary data.</text>
</comment>
<keyword evidence="2" id="KW-1185">Reference proteome</keyword>
<protein>
    <submittedName>
        <fullName evidence="1">Uncharacterized protein</fullName>
    </submittedName>
</protein>
<evidence type="ECO:0000313" key="1">
    <source>
        <dbReference type="EMBL" id="GAA4762773.1"/>
    </source>
</evidence>